<gene>
    <name evidence="2" type="primary">LOC117651527</name>
</gene>
<dbReference type="RefSeq" id="XP_034251497.1">
    <property type="nucleotide sequence ID" value="XM_034395606.1"/>
</dbReference>
<evidence type="ECO:0000313" key="1">
    <source>
        <dbReference type="Proteomes" id="UP000515158"/>
    </source>
</evidence>
<dbReference type="KEGG" id="tpal:117651527"/>
<dbReference type="PANTHER" id="PTHR34921:SF1">
    <property type="entry name" value="MEIOTIC RECOMBINATION PROTEIN REC114"/>
    <property type="match status" value="1"/>
</dbReference>
<evidence type="ECO:0000313" key="2">
    <source>
        <dbReference type="RefSeq" id="XP_034251497.1"/>
    </source>
</evidence>
<dbReference type="PANTHER" id="PTHR34921">
    <property type="entry name" value="MEIOTIC RECOMBINATION PROTEIN REC114"/>
    <property type="match status" value="1"/>
</dbReference>
<dbReference type="Proteomes" id="UP000515158">
    <property type="component" value="Unplaced"/>
</dbReference>
<organism evidence="2">
    <name type="scientific">Thrips palmi</name>
    <name type="common">Melon thrips</name>
    <dbReference type="NCBI Taxonomy" id="161013"/>
    <lineage>
        <taxon>Eukaryota</taxon>
        <taxon>Metazoa</taxon>
        <taxon>Ecdysozoa</taxon>
        <taxon>Arthropoda</taxon>
        <taxon>Hexapoda</taxon>
        <taxon>Insecta</taxon>
        <taxon>Pterygota</taxon>
        <taxon>Neoptera</taxon>
        <taxon>Paraneoptera</taxon>
        <taxon>Thysanoptera</taxon>
        <taxon>Terebrantia</taxon>
        <taxon>Thripoidea</taxon>
        <taxon>Thripidae</taxon>
        <taxon>Thrips</taxon>
    </lineage>
</organism>
<name>A0A6P9A167_THRPL</name>
<dbReference type="InterPro" id="IPR029168">
    <property type="entry name" value="REC114L"/>
</dbReference>
<sequence length="228" mass="25340">MHNGFRFHLTKRANHDPPAFRFQQSAQGKNPTMNPCGGWGPSSSSSDLSSSACWPVKRYCRREGPAWVPVDDGSGSYTLQCRGGQLMLSQSGTVLESLPLSNHTQMHGISKGDTLLIAVRHQTTGRKFKVRFSSLQTSKSCVKYLQNFFPMKDITKPEESVPIPLGEMYEQLMHTTPTDCVPNPDPIPPSFPLEETLQMCILDPSFPNLVVRVADILSKFDQAREVDG</sequence>
<accession>A0A6P9A167</accession>
<dbReference type="OrthoDB" id="6479200at2759"/>
<dbReference type="InParanoid" id="A0A6P9A167"/>
<proteinExistence type="predicted"/>
<keyword evidence="1" id="KW-1185">Reference proteome</keyword>
<reference evidence="2" key="1">
    <citation type="submission" date="2025-08" db="UniProtKB">
        <authorList>
            <consortium name="RefSeq"/>
        </authorList>
    </citation>
    <scope>IDENTIFICATION</scope>
    <source>
        <tissue evidence="2">Total insect</tissue>
    </source>
</reference>
<dbReference type="AlphaFoldDB" id="A0A6P9A167"/>
<protein>
    <submittedName>
        <fullName evidence="2">Uncharacterized protein LOC117651527</fullName>
    </submittedName>
</protein>
<dbReference type="GeneID" id="117651527"/>